<evidence type="ECO:0000259" key="10">
    <source>
        <dbReference type="PROSITE" id="PS50929"/>
    </source>
</evidence>
<feature type="region of interest" description="Disordered" evidence="7">
    <location>
        <begin position="1"/>
        <end position="30"/>
    </location>
</feature>
<evidence type="ECO:0000256" key="2">
    <source>
        <dbReference type="ARBA" id="ARBA00022692"/>
    </source>
</evidence>
<dbReference type="InterPro" id="IPR017871">
    <property type="entry name" value="ABC_transporter-like_CS"/>
</dbReference>
<keyword evidence="5 8" id="KW-1133">Transmembrane helix</keyword>
<proteinExistence type="predicted"/>
<keyword evidence="12" id="KW-1185">Reference proteome</keyword>
<dbReference type="GO" id="GO:0016887">
    <property type="term" value="F:ATP hydrolysis activity"/>
    <property type="evidence" value="ECO:0007669"/>
    <property type="project" value="InterPro"/>
</dbReference>
<evidence type="ECO:0000313" key="12">
    <source>
        <dbReference type="Proteomes" id="UP000568050"/>
    </source>
</evidence>
<dbReference type="InterPro" id="IPR014223">
    <property type="entry name" value="ABC_CydC/D"/>
</dbReference>
<keyword evidence="3" id="KW-0547">Nucleotide-binding</keyword>
<feature type="transmembrane region" description="Helical" evidence="8">
    <location>
        <begin position="168"/>
        <end position="186"/>
    </location>
</feature>
<dbReference type="SMART" id="SM00382">
    <property type="entry name" value="AAA"/>
    <property type="match status" value="1"/>
</dbReference>
<dbReference type="PANTHER" id="PTHR24221:SF653">
    <property type="entry name" value="TRANSPORT ATP-BINDING PROTEIN CYDC"/>
    <property type="match status" value="1"/>
</dbReference>
<sequence length="612" mass="64958">MSQHRSVPDLEHAEAPASADRRLLDQHDQEPDRPLSPIILMRALMEIPPRSIIAAVAAGVATLAAAFALAAVSGWLITTAWTMPPVLDLSIAVVSVRALGISRGVFRYVERMLTHDAALTGVMNLRTNLFTNLSRRTDDHLQRLKRGDLLARIGDDAEDMADDVIRHVIPAIVAAVMAVLVVLTFFPFAPIAALFMLASLLIASLWAPYAAYRAAQHTERALVQRRMRLAAITLDIAENGDAMRVAGTLETALADLRDAQADLDRGLDEAARPSAFAQAGVMLAMIPALVGSILAAGAVHLLPADGFAGGIVPTTAGIVGLLLLLPLSSFEAATVLPAAARQKARSEAAAERLSDIAGTGEMPDIDDDAHRAAALPAADKGHRALTLAATNLTVGWVPGTPVLRDFTRTFAPGSRTVVLGASGRGKTTLLLTLAGLLAPLRGRVSVGSHSSGQWVSLAGLDEQQLRGHITSYAEDAHLFATSLRENIRVAQRDLDDEQIRGALTDAGLGGWVAGLPGGLDTMLGSGGTDVSGGERRRILLARAIARRSPITILDEPTEHLDEDTAHALMQRILGTGEDALFEHCTVIVVTHDRRFTELGADIIDLEDPAWHA</sequence>
<dbReference type="InterPro" id="IPR003439">
    <property type="entry name" value="ABC_transporter-like_ATP-bd"/>
</dbReference>
<feature type="domain" description="ABC transporter" evidence="9">
    <location>
        <begin position="387"/>
        <end position="612"/>
    </location>
</feature>
<dbReference type="Proteomes" id="UP000568050">
    <property type="component" value="Unassembled WGS sequence"/>
</dbReference>
<dbReference type="PROSITE" id="PS50893">
    <property type="entry name" value="ABC_TRANSPORTER_2"/>
    <property type="match status" value="1"/>
</dbReference>
<dbReference type="Pfam" id="PF00005">
    <property type="entry name" value="ABC_tran"/>
    <property type="match status" value="1"/>
</dbReference>
<evidence type="ECO:0000256" key="7">
    <source>
        <dbReference type="SAM" id="MobiDB-lite"/>
    </source>
</evidence>
<dbReference type="Gene3D" id="1.20.1560.10">
    <property type="entry name" value="ABC transporter type 1, transmembrane domain"/>
    <property type="match status" value="1"/>
</dbReference>
<evidence type="ECO:0000256" key="3">
    <source>
        <dbReference type="ARBA" id="ARBA00022741"/>
    </source>
</evidence>
<feature type="transmembrane region" description="Helical" evidence="8">
    <location>
        <begin position="281"/>
        <end position="301"/>
    </location>
</feature>
<dbReference type="GO" id="GO:0045454">
    <property type="term" value="P:cell redox homeostasis"/>
    <property type="evidence" value="ECO:0007669"/>
    <property type="project" value="InterPro"/>
</dbReference>
<evidence type="ECO:0000256" key="5">
    <source>
        <dbReference type="ARBA" id="ARBA00022989"/>
    </source>
</evidence>
<dbReference type="GO" id="GO:0034040">
    <property type="term" value="F:ATPase-coupled lipid transmembrane transporter activity"/>
    <property type="evidence" value="ECO:0007669"/>
    <property type="project" value="TreeGrafter"/>
</dbReference>
<dbReference type="SUPFAM" id="SSF90123">
    <property type="entry name" value="ABC transporter transmembrane region"/>
    <property type="match status" value="1"/>
</dbReference>
<reference evidence="11 12" key="1">
    <citation type="submission" date="2020-08" db="EMBL/GenBank/DDBJ databases">
        <title>Sequencing the genomes of 1000 actinobacteria strains.</title>
        <authorList>
            <person name="Klenk H.-P."/>
        </authorList>
    </citation>
    <scope>NUCLEOTIDE SEQUENCE [LARGE SCALE GENOMIC DNA]</scope>
    <source>
        <strain evidence="11 12">DSM 23040</strain>
    </source>
</reference>
<dbReference type="AlphaFoldDB" id="A0A839QQY3"/>
<comment type="caution">
    <text evidence="11">The sequence shown here is derived from an EMBL/GenBank/DDBJ whole genome shotgun (WGS) entry which is preliminary data.</text>
</comment>
<dbReference type="NCBIfam" id="TIGR02868">
    <property type="entry name" value="CydC"/>
    <property type="match status" value="1"/>
</dbReference>
<keyword evidence="6 8" id="KW-0472">Membrane</keyword>
<keyword evidence="4 11" id="KW-0067">ATP-binding</keyword>
<feature type="domain" description="ABC transmembrane type-1" evidence="10">
    <location>
        <begin position="53"/>
        <end position="299"/>
    </location>
</feature>
<gene>
    <name evidence="11" type="ORF">FHX50_000433</name>
</gene>
<evidence type="ECO:0000259" key="9">
    <source>
        <dbReference type="PROSITE" id="PS50893"/>
    </source>
</evidence>
<dbReference type="RefSeq" id="WP_246370633.1">
    <property type="nucleotide sequence ID" value="NZ_CBCSFZ010000008.1"/>
</dbReference>
<evidence type="ECO:0000256" key="1">
    <source>
        <dbReference type="ARBA" id="ARBA00004651"/>
    </source>
</evidence>
<dbReference type="GO" id="GO:0005524">
    <property type="term" value="F:ATP binding"/>
    <property type="evidence" value="ECO:0007669"/>
    <property type="project" value="UniProtKB-KW"/>
</dbReference>
<feature type="transmembrane region" description="Helical" evidence="8">
    <location>
        <begin position="52"/>
        <end position="77"/>
    </location>
</feature>
<dbReference type="InterPro" id="IPR027417">
    <property type="entry name" value="P-loop_NTPase"/>
</dbReference>
<organism evidence="11 12">
    <name type="scientific">Helcobacillus massiliensis</name>
    <dbReference type="NCBI Taxonomy" id="521392"/>
    <lineage>
        <taxon>Bacteria</taxon>
        <taxon>Bacillati</taxon>
        <taxon>Actinomycetota</taxon>
        <taxon>Actinomycetes</taxon>
        <taxon>Micrococcales</taxon>
        <taxon>Dermabacteraceae</taxon>
        <taxon>Helcobacillus</taxon>
    </lineage>
</organism>
<dbReference type="Gene3D" id="3.40.50.300">
    <property type="entry name" value="P-loop containing nucleotide triphosphate hydrolases"/>
    <property type="match status" value="1"/>
</dbReference>
<dbReference type="InterPro" id="IPR039421">
    <property type="entry name" value="Type_1_exporter"/>
</dbReference>
<accession>A0A839QQY3</accession>
<dbReference type="SUPFAM" id="SSF52540">
    <property type="entry name" value="P-loop containing nucleoside triphosphate hydrolases"/>
    <property type="match status" value="1"/>
</dbReference>
<dbReference type="InterPro" id="IPR011527">
    <property type="entry name" value="ABC1_TM_dom"/>
</dbReference>
<dbReference type="GO" id="GO:0140359">
    <property type="term" value="F:ABC-type transporter activity"/>
    <property type="evidence" value="ECO:0007669"/>
    <property type="project" value="InterPro"/>
</dbReference>
<dbReference type="GO" id="GO:0034775">
    <property type="term" value="P:glutathione transmembrane transport"/>
    <property type="evidence" value="ECO:0007669"/>
    <property type="project" value="InterPro"/>
</dbReference>
<name>A0A839QQY3_9MICO</name>
<dbReference type="InterPro" id="IPR003593">
    <property type="entry name" value="AAA+_ATPase"/>
</dbReference>
<dbReference type="PROSITE" id="PS50929">
    <property type="entry name" value="ABC_TM1F"/>
    <property type="match status" value="1"/>
</dbReference>
<evidence type="ECO:0000256" key="4">
    <source>
        <dbReference type="ARBA" id="ARBA00022840"/>
    </source>
</evidence>
<feature type="transmembrane region" description="Helical" evidence="8">
    <location>
        <begin position="89"/>
        <end position="106"/>
    </location>
</feature>
<evidence type="ECO:0000313" key="11">
    <source>
        <dbReference type="EMBL" id="MBB3022185.1"/>
    </source>
</evidence>
<dbReference type="Pfam" id="PF00664">
    <property type="entry name" value="ABC_membrane"/>
    <property type="match status" value="1"/>
</dbReference>
<dbReference type="PANTHER" id="PTHR24221">
    <property type="entry name" value="ATP-BINDING CASSETTE SUB-FAMILY B"/>
    <property type="match status" value="1"/>
</dbReference>
<dbReference type="InterPro" id="IPR036640">
    <property type="entry name" value="ABC1_TM_sf"/>
</dbReference>
<dbReference type="PROSITE" id="PS00211">
    <property type="entry name" value="ABC_TRANSPORTER_1"/>
    <property type="match status" value="1"/>
</dbReference>
<evidence type="ECO:0000256" key="8">
    <source>
        <dbReference type="SAM" id="Phobius"/>
    </source>
</evidence>
<dbReference type="GO" id="GO:0005886">
    <property type="term" value="C:plasma membrane"/>
    <property type="evidence" value="ECO:0007669"/>
    <property type="project" value="UniProtKB-SubCell"/>
</dbReference>
<protein>
    <submittedName>
        <fullName evidence="11">ATP-binding cassette subfamily C protein CydC</fullName>
    </submittedName>
</protein>
<feature type="transmembrane region" description="Helical" evidence="8">
    <location>
        <begin position="192"/>
        <end position="212"/>
    </location>
</feature>
<evidence type="ECO:0000256" key="6">
    <source>
        <dbReference type="ARBA" id="ARBA00023136"/>
    </source>
</evidence>
<comment type="subcellular location">
    <subcellularLocation>
        <location evidence="1">Cell membrane</location>
        <topology evidence="1">Multi-pass membrane protein</topology>
    </subcellularLocation>
</comment>
<keyword evidence="2 8" id="KW-0812">Transmembrane</keyword>
<dbReference type="EMBL" id="JACHWP010000001">
    <property type="protein sequence ID" value="MBB3022185.1"/>
    <property type="molecule type" value="Genomic_DNA"/>
</dbReference>